<comment type="caution">
    <text evidence="2">The sequence shown here is derived from an EMBL/GenBank/DDBJ whole genome shotgun (WGS) entry which is preliminary data.</text>
</comment>
<keyword evidence="3" id="KW-1185">Reference proteome</keyword>
<accession>A0AAN9Z6X8</accession>
<gene>
    <name evidence="2" type="ORF">R5R35_000048</name>
</gene>
<name>A0AAN9Z6X8_9ORTH</name>
<dbReference type="Proteomes" id="UP001378592">
    <property type="component" value="Unassembled WGS sequence"/>
</dbReference>
<proteinExistence type="predicted"/>
<evidence type="ECO:0000313" key="3">
    <source>
        <dbReference type="Proteomes" id="UP001378592"/>
    </source>
</evidence>
<feature type="region of interest" description="Disordered" evidence="1">
    <location>
        <begin position="227"/>
        <end position="251"/>
    </location>
</feature>
<protein>
    <submittedName>
        <fullName evidence="2">Uncharacterized protein</fullName>
    </submittedName>
</protein>
<feature type="compositionally biased region" description="Acidic residues" evidence="1">
    <location>
        <begin position="228"/>
        <end position="240"/>
    </location>
</feature>
<evidence type="ECO:0000256" key="1">
    <source>
        <dbReference type="SAM" id="MobiDB-lite"/>
    </source>
</evidence>
<organism evidence="2 3">
    <name type="scientific">Gryllus longicercus</name>
    <dbReference type="NCBI Taxonomy" id="2509291"/>
    <lineage>
        <taxon>Eukaryota</taxon>
        <taxon>Metazoa</taxon>
        <taxon>Ecdysozoa</taxon>
        <taxon>Arthropoda</taxon>
        <taxon>Hexapoda</taxon>
        <taxon>Insecta</taxon>
        <taxon>Pterygota</taxon>
        <taxon>Neoptera</taxon>
        <taxon>Polyneoptera</taxon>
        <taxon>Orthoptera</taxon>
        <taxon>Ensifera</taxon>
        <taxon>Gryllidea</taxon>
        <taxon>Grylloidea</taxon>
        <taxon>Gryllidae</taxon>
        <taxon>Gryllinae</taxon>
        <taxon>Gryllus</taxon>
    </lineage>
</organism>
<reference evidence="2 3" key="1">
    <citation type="submission" date="2024-03" db="EMBL/GenBank/DDBJ databases">
        <title>The genome assembly and annotation of the cricket Gryllus longicercus Weissman &amp; Gray.</title>
        <authorList>
            <person name="Szrajer S."/>
            <person name="Gray D."/>
            <person name="Ylla G."/>
        </authorList>
    </citation>
    <scope>NUCLEOTIDE SEQUENCE [LARGE SCALE GENOMIC DNA]</scope>
    <source>
        <strain evidence="2">DAG 2021-001</strain>
        <tissue evidence="2">Whole body minus gut</tissue>
    </source>
</reference>
<sequence>METPPARFISLKALTEQMLYNAVVITEMAMDLKERAASGEKYVCYLRSLAVRAARVITAMQHSGRSFILLAHKLSASAIKGMDANCGNDTIFFSLRNEFEKLLTILDKELADMEDIETTENVLANDINNMNLASIMEKIKNLEARTKVSDSAFVPASNSARSFKSDVDEKYPESWSRESLIDLHNVVNLPPVPEDIFTGFSKPVRTSSLSSLKSLRKVKLFLQKAASSEEEESECEDLLVSDEPSAGEKDTKIPIKKHAILGNIKEEA</sequence>
<dbReference type="AlphaFoldDB" id="A0AAN9Z6X8"/>
<dbReference type="EMBL" id="JAZDUA010000188">
    <property type="protein sequence ID" value="KAK7865032.1"/>
    <property type="molecule type" value="Genomic_DNA"/>
</dbReference>
<evidence type="ECO:0000313" key="2">
    <source>
        <dbReference type="EMBL" id="KAK7865032.1"/>
    </source>
</evidence>